<evidence type="ECO:0000313" key="2">
    <source>
        <dbReference type="Proteomes" id="UP000002183"/>
    </source>
</evidence>
<name>B5U521_9CAUD</name>
<keyword evidence="2" id="KW-1185">Reference proteome</keyword>
<proteinExistence type="predicted"/>
<gene>
    <name evidence="1" type="primary">51</name>
    <name evidence="1" type="ORF">KONSTANTINE_51</name>
</gene>
<evidence type="ECO:0000313" key="1">
    <source>
        <dbReference type="EMBL" id="ACI12467.1"/>
    </source>
</evidence>
<reference evidence="1 2" key="1">
    <citation type="submission" date="2008-09" db="EMBL/GenBank/DDBJ databases">
        <authorList>
            <person name="Tantoco A.T."/>
            <person name="Edgar R.H."/>
            <person name="Ko C."/>
            <person name="Chambers R.A."/>
            <person name="Jacobs-Sera D."/>
            <person name="Hendrix R.W."/>
            <person name="Hatfull G.F."/>
        </authorList>
    </citation>
    <scope>NUCLEOTIDE SEQUENCE [LARGE SCALE GENOMIC DNA]</scope>
</reference>
<dbReference type="Proteomes" id="UP000002183">
    <property type="component" value="Segment"/>
</dbReference>
<dbReference type="KEGG" id="vg:6940753"/>
<accession>B5U521</accession>
<dbReference type="GeneID" id="6940753"/>
<protein>
    <submittedName>
        <fullName evidence="1">Uncharacterized protein</fullName>
    </submittedName>
</protein>
<dbReference type="EMBL" id="FJ174691">
    <property type="protein sequence ID" value="ACI12467.1"/>
    <property type="molecule type" value="Genomic_DNA"/>
</dbReference>
<organism evidence="1 2">
    <name type="scientific">Mycobacterium phage Konstantine</name>
    <dbReference type="NCBI Taxonomy" id="563121"/>
    <lineage>
        <taxon>Viruses</taxon>
        <taxon>Duplodnaviria</taxon>
        <taxon>Heunggongvirae</taxon>
        <taxon>Uroviricota</taxon>
        <taxon>Caudoviricetes</taxon>
        <taxon>Konstantinevirus</taxon>
        <taxon>Konstantinevirus konstantine</taxon>
    </lineage>
</organism>
<sequence length="111" mass="12384">MDTAQEALFRAMLQDGWLTDSTGDAEAPTGYFGYVSNTIHELAEIREAFEDVINSYGDPEDSEIEGHYVITLTSSGIIHIHKHNTSRGAYETYKTLESEYNQWTSATGSEV</sequence>
<dbReference type="RefSeq" id="YP_002242108.1">
    <property type="nucleotide sequence ID" value="NC_011292.1"/>
</dbReference>